<evidence type="ECO:0000313" key="3">
    <source>
        <dbReference type="Proteomes" id="UP000641932"/>
    </source>
</evidence>
<dbReference type="InterPro" id="IPR002575">
    <property type="entry name" value="Aminoglycoside_PTrfase"/>
</dbReference>
<dbReference type="EMBL" id="BMMS01000025">
    <property type="protein sequence ID" value="GGO95309.1"/>
    <property type="molecule type" value="Genomic_DNA"/>
</dbReference>
<name>A0A918DZF5_9ACTN</name>
<dbReference type="Pfam" id="PF01636">
    <property type="entry name" value="APH"/>
    <property type="match status" value="1"/>
</dbReference>
<feature type="domain" description="Aminoglycoside phosphotransferase" evidence="1">
    <location>
        <begin position="132"/>
        <end position="273"/>
    </location>
</feature>
<accession>A0A918DZF5</accession>
<protein>
    <submittedName>
        <fullName evidence="2">Phosphotransferase</fullName>
    </submittedName>
</protein>
<dbReference type="Proteomes" id="UP000641932">
    <property type="component" value="Unassembled WGS sequence"/>
</dbReference>
<organism evidence="2 3">
    <name type="scientific">Wenjunlia tyrosinilytica</name>
    <dbReference type="NCBI Taxonomy" id="1544741"/>
    <lineage>
        <taxon>Bacteria</taxon>
        <taxon>Bacillati</taxon>
        <taxon>Actinomycetota</taxon>
        <taxon>Actinomycetes</taxon>
        <taxon>Kitasatosporales</taxon>
        <taxon>Streptomycetaceae</taxon>
        <taxon>Wenjunlia</taxon>
    </lineage>
</organism>
<sequence>MRFTRVPPTMTAVPADSSDDPALAWIRRVLADYGLEPDGGIEPVRVRPWSTVGRVSTARGSLWFKENGPGSRYEPAVMRALGDWVPGRVLTPLAVDTTRGWSLCPDGGPTLRDEPGSGAPLKRWEEMLGHHAELQRDLADRSAEMIALGLPDQPPELMPAALAALLDDPLVWAGIQPDRYQALRRLEPAFELWCTQLCESGVPVSIQHDDLHDDNVFADGNRFFDWGDASVSHPFGTLLVTLRSAAHIFGLPAGDPALTRLRDAYLEPWAADRDRAGLVETATIAVRVAKVGRSLAWQRALLGAGPAARGEYGNAVPGWIEELLEPDPV</sequence>
<keyword evidence="3" id="KW-1185">Reference proteome</keyword>
<gene>
    <name evidence="2" type="ORF">GCM10012280_52200</name>
</gene>
<dbReference type="InterPro" id="IPR011009">
    <property type="entry name" value="Kinase-like_dom_sf"/>
</dbReference>
<dbReference type="AlphaFoldDB" id="A0A918DZF5"/>
<dbReference type="SUPFAM" id="SSF56112">
    <property type="entry name" value="Protein kinase-like (PK-like)"/>
    <property type="match status" value="1"/>
</dbReference>
<evidence type="ECO:0000259" key="1">
    <source>
        <dbReference type="Pfam" id="PF01636"/>
    </source>
</evidence>
<proteinExistence type="predicted"/>
<evidence type="ECO:0000313" key="2">
    <source>
        <dbReference type="EMBL" id="GGO95309.1"/>
    </source>
</evidence>
<reference evidence="2" key="1">
    <citation type="journal article" date="2014" name="Int. J. Syst. Evol. Microbiol.">
        <title>Complete genome sequence of Corynebacterium casei LMG S-19264T (=DSM 44701T), isolated from a smear-ripened cheese.</title>
        <authorList>
            <consortium name="US DOE Joint Genome Institute (JGI-PGF)"/>
            <person name="Walter F."/>
            <person name="Albersmeier A."/>
            <person name="Kalinowski J."/>
            <person name="Ruckert C."/>
        </authorList>
    </citation>
    <scope>NUCLEOTIDE SEQUENCE</scope>
    <source>
        <strain evidence="2">CGMCC 4.7201</strain>
    </source>
</reference>
<reference evidence="2" key="2">
    <citation type="submission" date="2020-09" db="EMBL/GenBank/DDBJ databases">
        <authorList>
            <person name="Sun Q."/>
            <person name="Zhou Y."/>
        </authorList>
    </citation>
    <scope>NUCLEOTIDE SEQUENCE</scope>
    <source>
        <strain evidence="2">CGMCC 4.7201</strain>
    </source>
</reference>
<comment type="caution">
    <text evidence="2">The sequence shown here is derived from an EMBL/GenBank/DDBJ whole genome shotgun (WGS) entry which is preliminary data.</text>
</comment>